<dbReference type="PROSITE" id="PS51132">
    <property type="entry name" value="OLF"/>
    <property type="match status" value="1"/>
</dbReference>
<name>A0A6P7GTK3_DIAVI</name>
<dbReference type="GO" id="GO:0007165">
    <property type="term" value="P:signal transduction"/>
    <property type="evidence" value="ECO:0007669"/>
    <property type="project" value="TreeGrafter"/>
</dbReference>
<dbReference type="SMART" id="SM00284">
    <property type="entry name" value="OLF"/>
    <property type="match status" value="1"/>
</dbReference>
<evidence type="ECO:0000256" key="2">
    <source>
        <dbReference type="ARBA" id="ARBA00022525"/>
    </source>
</evidence>
<dbReference type="PANTHER" id="PTHR23192">
    <property type="entry name" value="OLFACTOMEDIN-RELATED"/>
    <property type="match status" value="1"/>
</dbReference>
<reference evidence="5" key="1">
    <citation type="submission" date="2025-08" db="UniProtKB">
        <authorList>
            <consortium name="RefSeq"/>
        </authorList>
    </citation>
    <scope>IDENTIFICATION</scope>
    <source>
        <tissue evidence="5">Whole insect</tissue>
    </source>
</reference>
<comment type="subcellular location">
    <subcellularLocation>
        <location evidence="1">Secreted</location>
    </subcellularLocation>
</comment>
<organism evidence="5">
    <name type="scientific">Diabrotica virgifera virgifera</name>
    <name type="common">western corn rootworm</name>
    <dbReference type="NCBI Taxonomy" id="50390"/>
    <lineage>
        <taxon>Eukaryota</taxon>
        <taxon>Metazoa</taxon>
        <taxon>Ecdysozoa</taxon>
        <taxon>Arthropoda</taxon>
        <taxon>Hexapoda</taxon>
        <taxon>Insecta</taxon>
        <taxon>Pterygota</taxon>
        <taxon>Neoptera</taxon>
        <taxon>Endopterygota</taxon>
        <taxon>Coleoptera</taxon>
        <taxon>Polyphaga</taxon>
        <taxon>Cucujiformia</taxon>
        <taxon>Chrysomeloidea</taxon>
        <taxon>Chrysomelidae</taxon>
        <taxon>Galerucinae</taxon>
        <taxon>Diabroticina</taxon>
        <taxon>Diabroticites</taxon>
        <taxon>Diabrotica</taxon>
    </lineage>
</organism>
<gene>
    <name evidence="5" type="primary">LOC114340593</name>
</gene>
<comment type="caution">
    <text evidence="3">Lacks conserved residue(s) required for the propagation of feature annotation.</text>
</comment>
<feature type="domain" description="Olfactomedin-like" evidence="4">
    <location>
        <begin position="353"/>
        <end position="610"/>
    </location>
</feature>
<dbReference type="AlphaFoldDB" id="A0A6P7GTK3"/>
<dbReference type="RefSeq" id="XP_028147160.1">
    <property type="nucleotide sequence ID" value="XM_028291359.1"/>
</dbReference>
<keyword evidence="2" id="KW-0964">Secreted</keyword>
<evidence type="ECO:0000259" key="4">
    <source>
        <dbReference type="PROSITE" id="PS51132"/>
    </source>
</evidence>
<evidence type="ECO:0000256" key="3">
    <source>
        <dbReference type="PROSITE-ProRule" id="PRU00446"/>
    </source>
</evidence>
<sequence length="633" mass="72734">MQPADVAAFKPLKTGWKKAVLEFRRKNPHEMLTKEKFATVLKGVIEDYAKAETIKNGFKASGLYPWNASGIDFTKCLGTKRETKIYSDTNVEKEGSPNISFISFNQFKEIVGEERIAIFKKIDQFDEASHDEFILLYKLYKEFEKSNSHLNAEIRDDSENLEISRAVDTEIENMEIIFDENILFGLDVNGEEKSNQHLSSDNHFEETVETAEGLQKNVAQEEHVEELLIQENKKKETQPLPETMETNDILEENVPNTGKISDYVLKHYFFADYTSNQSLYTERGKGPILFGLPPPEKVSLEDLCGPPVQCPDCDSKELKCSAGVSLVDLITHWEVRPYHENITYSGFPSRVKDCILYAVGKPVYLRESNDMYGCFMRDSNPLTEKDEQKYWVTSENKPDKLYEFANKTVYRDDKFSREYNLNHPFGGNSHVVYNGNFFYNIKDTRRIIRFNLQNESTISLDLPRPDSNSKSNDNKSDKLYQGQYNTVDFNVDDNGLWLIFAVPDSNNTAVMKVNTETMKAQYIWNISLEHQRVGEMFIVCGVLYAVDSVTDRNTKIRFAFDLYKNNLLDVNLAIANPFRKTTMLGYNSKTQELYSWDRGNQLTYPVRYHDIGYNSSTAAAKDDRGELSDGGTK</sequence>
<dbReference type="Pfam" id="PF02191">
    <property type="entry name" value="OLF"/>
    <property type="match status" value="1"/>
</dbReference>
<proteinExistence type="predicted"/>
<dbReference type="InParanoid" id="A0A6P7GTK3"/>
<protein>
    <submittedName>
        <fullName evidence="5">Uncharacterized protein LOC114340593</fullName>
    </submittedName>
</protein>
<dbReference type="PANTHER" id="PTHR23192:SF85">
    <property type="entry name" value="GLIOMEDIN"/>
    <property type="match status" value="1"/>
</dbReference>
<evidence type="ECO:0000313" key="5">
    <source>
        <dbReference type="RefSeq" id="XP_028147160.1"/>
    </source>
</evidence>
<dbReference type="GO" id="GO:0005615">
    <property type="term" value="C:extracellular space"/>
    <property type="evidence" value="ECO:0007669"/>
    <property type="project" value="TreeGrafter"/>
</dbReference>
<dbReference type="InterPro" id="IPR050605">
    <property type="entry name" value="Olfactomedin-like_domain"/>
</dbReference>
<evidence type="ECO:0000256" key="1">
    <source>
        <dbReference type="ARBA" id="ARBA00004613"/>
    </source>
</evidence>
<dbReference type="InterPro" id="IPR003112">
    <property type="entry name" value="Olfac-like_dom"/>
</dbReference>
<accession>A0A6P7GTK3</accession>